<feature type="region of interest" description="Disordered" evidence="1">
    <location>
        <begin position="643"/>
        <end position="683"/>
    </location>
</feature>
<evidence type="ECO:0000259" key="2">
    <source>
        <dbReference type="Pfam" id="PF06075"/>
    </source>
</evidence>
<dbReference type="PANTHER" id="PTHR31928:SF4">
    <property type="entry name" value="OS08G0541500 PROTEIN"/>
    <property type="match status" value="1"/>
</dbReference>
<dbReference type="PANTHER" id="PTHR31928">
    <property type="entry name" value="EXPRESSED PROTEIN"/>
    <property type="match status" value="1"/>
</dbReference>
<reference evidence="4" key="1">
    <citation type="submission" date="2020-06" db="EMBL/GenBank/DDBJ databases">
        <title>WGS assembly of Ceratodon purpureus strain R40.</title>
        <authorList>
            <person name="Carey S.B."/>
            <person name="Jenkins J."/>
            <person name="Shu S."/>
            <person name="Lovell J.T."/>
            <person name="Sreedasyam A."/>
            <person name="Maumus F."/>
            <person name="Tiley G.P."/>
            <person name="Fernandez-Pozo N."/>
            <person name="Barry K."/>
            <person name="Chen C."/>
            <person name="Wang M."/>
            <person name="Lipzen A."/>
            <person name="Daum C."/>
            <person name="Saski C.A."/>
            <person name="Payton A.C."/>
            <person name="Mcbreen J.C."/>
            <person name="Conrad R.E."/>
            <person name="Kollar L.M."/>
            <person name="Olsson S."/>
            <person name="Huttunen S."/>
            <person name="Landis J.B."/>
            <person name="Wickett N.J."/>
            <person name="Johnson M.G."/>
            <person name="Rensing S.A."/>
            <person name="Grimwood J."/>
            <person name="Schmutz J."/>
            <person name="Mcdaniel S.F."/>
        </authorList>
    </citation>
    <scope>NUCLEOTIDE SEQUENCE</scope>
    <source>
        <strain evidence="4">R40</strain>
    </source>
</reference>
<dbReference type="AlphaFoldDB" id="A0A8T0JAP0"/>
<dbReference type="EMBL" id="CM026421">
    <property type="protein sequence ID" value="KAG0591907.1"/>
    <property type="molecule type" value="Genomic_DNA"/>
</dbReference>
<sequence>MATLTPGVLIKLLQHINSDVKATGEHRSALLQVISIVPALANGDLWPNHGFYIKVSDSSHATYVSLAEEHDDLILSDKLQLGQFIHVDRLEAGSPVPLLRGVRPLPGRHQCVGTPEDLIATVVPSAQNGNPKSGNSSSPESKPSTPKKKGSNTSDSVRNSGSRLSSDRLERLSLNSSSFQVQYEEMTVSPDRSSSAARKFDMELAERLARSNTFRSTAKENAVVATPTKKTDERSQSRPKGRVVKSKIFADYASAPNSPSPAMFGDHKTPLSPKPAAPVRNSRVPCPEDRKIPYKEPPTLCTVIRSRSPVVRRSLSIGKGLLTKSNSTGDATKRRSFGGALSNGEMVAITKPAARKSWEGAVKEKAASKLEAANGVSNGNKISGTVRRLSDSTRNAALPKTQEKNLQPIKSVSGLTKVGIKDSSIPPSKRTASAVDSSGGLKEVVLNKRWTDGSVSWDSLPANLASLGKDVLQTRDVASAAAAEALQEASAAECVLRSLSMFAEICTTARSESPQATVEQFLSLHRMISQAVSVAEALATCRAGLPSLDDFKEVSSDRAQTATSDRHQASTNWINTALAADLSGFTLQTKQDRQVAARSTLRQTPAQQLMVMLDTPLGAGLKLATTAPPPALFARTTLASRPALSTSMDKQTDPKKKLEKSLGHGQSPAKSTPVPSPVKRSSSKIIPLRNSILSKLSSSCTKESKDSKELQEYPQDLKEAEPVPTADANLGKTAKVREMAELGRQVQLEAQRWFLHFMEAALDTGFRVSVTGGANGVEVGKVVSKADNSQIASMLSQLKHVNDWLDQVREDGMDPKVGETKARLKRKIYEFLLQHVESAASALGNVSSVLVSTRTSTVMARRD</sequence>
<evidence type="ECO:0000313" key="4">
    <source>
        <dbReference type="EMBL" id="KAG0591908.1"/>
    </source>
</evidence>
<name>A0A8T0JAP0_CERPU</name>
<feature type="compositionally biased region" description="Basic and acidic residues" evidence="1">
    <location>
        <begin position="702"/>
        <end position="719"/>
    </location>
</feature>
<dbReference type="InterPro" id="IPR010341">
    <property type="entry name" value="DUF936_pln"/>
</dbReference>
<feature type="region of interest" description="Disordered" evidence="1">
    <location>
        <begin position="124"/>
        <end position="171"/>
    </location>
</feature>
<protein>
    <submittedName>
        <fullName evidence="4">Uncharacterized protein</fullName>
    </submittedName>
</protein>
<keyword evidence="5" id="KW-1185">Reference proteome</keyword>
<evidence type="ECO:0000256" key="1">
    <source>
        <dbReference type="SAM" id="MobiDB-lite"/>
    </source>
</evidence>
<gene>
    <name evidence="4" type="ORF">KC19_1G211100</name>
</gene>
<accession>A0A8T0JAP0</accession>
<organism evidence="4 5">
    <name type="scientific">Ceratodon purpureus</name>
    <name type="common">Fire moss</name>
    <name type="synonym">Dicranum purpureum</name>
    <dbReference type="NCBI Taxonomy" id="3225"/>
    <lineage>
        <taxon>Eukaryota</taxon>
        <taxon>Viridiplantae</taxon>
        <taxon>Streptophyta</taxon>
        <taxon>Embryophyta</taxon>
        <taxon>Bryophyta</taxon>
        <taxon>Bryophytina</taxon>
        <taxon>Bryopsida</taxon>
        <taxon>Dicranidae</taxon>
        <taxon>Pseudoditrichales</taxon>
        <taxon>Ditrichaceae</taxon>
        <taxon>Ceratodon</taxon>
    </lineage>
</organism>
<dbReference type="Pfam" id="PF21647">
    <property type="entry name" value="DUF6857"/>
    <property type="match status" value="1"/>
</dbReference>
<dbReference type="InterPro" id="IPR049172">
    <property type="entry name" value="DUF6857_pln"/>
</dbReference>
<dbReference type="InterPro" id="IPR048297">
    <property type="entry name" value="DUF936_dom_pln"/>
</dbReference>
<feature type="domain" description="DUF936" evidence="2">
    <location>
        <begin position="4"/>
        <end position="119"/>
    </location>
</feature>
<feature type="region of interest" description="Disordered" evidence="1">
    <location>
        <begin position="697"/>
        <end position="719"/>
    </location>
</feature>
<evidence type="ECO:0000313" key="5">
    <source>
        <dbReference type="Proteomes" id="UP000822688"/>
    </source>
</evidence>
<feature type="compositionally biased region" description="Basic and acidic residues" evidence="1">
    <location>
        <begin position="650"/>
        <end position="662"/>
    </location>
</feature>
<dbReference type="EMBL" id="CM026421">
    <property type="protein sequence ID" value="KAG0591909.1"/>
    <property type="molecule type" value="Genomic_DNA"/>
</dbReference>
<dbReference type="Pfam" id="PF06075">
    <property type="entry name" value="DUF936"/>
    <property type="match status" value="1"/>
</dbReference>
<feature type="domain" description="DUF6857" evidence="3">
    <location>
        <begin position="445"/>
        <end position="843"/>
    </location>
</feature>
<feature type="region of interest" description="Disordered" evidence="1">
    <location>
        <begin position="255"/>
        <end position="291"/>
    </location>
</feature>
<feature type="region of interest" description="Disordered" evidence="1">
    <location>
        <begin position="218"/>
        <end position="242"/>
    </location>
</feature>
<comment type="caution">
    <text evidence="4">The sequence shown here is derived from an EMBL/GenBank/DDBJ whole genome shotgun (WGS) entry which is preliminary data.</text>
</comment>
<dbReference type="Proteomes" id="UP000822688">
    <property type="component" value="Chromosome 1"/>
</dbReference>
<dbReference type="EMBL" id="CM026421">
    <property type="protein sequence ID" value="KAG0591910.1"/>
    <property type="molecule type" value="Genomic_DNA"/>
</dbReference>
<evidence type="ECO:0000259" key="3">
    <source>
        <dbReference type="Pfam" id="PF21647"/>
    </source>
</evidence>
<proteinExistence type="predicted"/>
<feature type="compositionally biased region" description="Low complexity" evidence="1">
    <location>
        <begin position="128"/>
        <end position="144"/>
    </location>
</feature>
<dbReference type="EMBL" id="CM026421">
    <property type="protein sequence ID" value="KAG0591908.1"/>
    <property type="molecule type" value="Genomic_DNA"/>
</dbReference>